<protein>
    <submittedName>
        <fullName evidence="1">Uncharacterized protein</fullName>
    </submittedName>
</protein>
<sequence>MTVFDDQEQEERFMTGSNAMGSLAPLECDSPEVGIVAVMYPGDDISVQADCRSRATWEEVPTRSASVPNSICATFKDEDGQTWMWTKTAGAQRLEADYRVDYTSKGPVVVSVPKASTE</sequence>
<gene>
    <name evidence="1" type="ORF">DWB68_15820</name>
</gene>
<dbReference type="Proteomes" id="UP000265419">
    <property type="component" value="Unassembled WGS sequence"/>
</dbReference>
<dbReference type="EMBL" id="QQXK01000081">
    <property type="protein sequence ID" value="RII40843.1"/>
    <property type="molecule type" value="Genomic_DNA"/>
</dbReference>
<evidence type="ECO:0000313" key="2">
    <source>
        <dbReference type="Proteomes" id="UP000265419"/>
    </source>
</evidence>
<reference evidence="1 2" key="1">
    <citation type="submission" date="2018-07" db="EMBL/GenBank/DDBJ databases">
        <title>Arthrobacter sp. nov., isolated from raw cow's milk with high bacterial count.</title>
        <authorList>
            <person name="Hahne J."/>
            <person name="Isele D."/>
            <person name="Lipski A."/>
        </authorList>
    </citation>
    <scope>NUCLEOTIDE SEQUENCE [LARGE SCALE GENOMIC DNA]</scope>
    <source>
        <strain evidence="1 2">JZ R-35</strain>
    </source>
</reference>
<keyword evidence="2" id="KW-1185">Reference proteome</keyword>
<accession>A0A399J5U7</accession>
<proteinExistence type="predicted"/>
<name>A0A399J5U7_9MICC</name>
<evidence type="ECO:0000313" key="1">
    <source>
        <dbReference type="EMBL" id="RII40843.1"/>
    </source>
</evidence>
<comment type="caution">
    <text evidence="1">The sequence shown here is derived from an EMBL/GenBank/DDBJ whole genome shotgun (WGS) entry which is preliminary data.</text>
</comment>
<dbReference type="AlphaFoldDB" id="A0A399J5U7"/>
<organism evidence="1 2">
    <name type="scientific">Galactobacter valiniphilus</name>
    <dbReference type="NCBI Taxonomy" id="2676122"/>
    <lineage>
        <taxon>Bacteria</taxon>
        <taxon>Bacillati</taxon>
        <taxon>Actinomycetota</taxon>
        <taxon>Actinomycetes</taxon>
        <taxon>Micrococcales</taxon>
        <taxon>Micrococcaceae</taxon>
        <taxon>Galactobacter</taxon>
    </lineage>
</organism>